<dbReference type="GO" id="GO:0033389">
    <property type="term" value="P:putrescine biosynthetic process from arginine, via agmatine"/>
    <property type="evidence" value="ECO:0007669"/>
    <property type="project" value="TreeGrafter"/>
</dbReference>
<keyword evidence="4 5" id="KW-0464">Manganese</keyword>
<evidence type="ECO:0000256" key="1">
    <source>
        <dbReference type="ARBA" id="ARBA00022723"/>
    </source>
</evidence>
<comment type="cofactor">
    <cofactor evidence="5 7">
        <name>Mn(2+)</name>
        <dbReference type="ChEBI" id="CHEBI:29035"/>
    </cofactor>
    <text evidence="5 7">Binds 2 manganese ions per subunit.</text>
</comment>
<organism evidence="9 10">
    <name type="scientific">Maribacter hydrothermalis</name>
    <dbReference type="NCBI Taxonomy" id="1836467"/>
    <lineage>
        <taxon>Bacteria</taxon>
        <taxon>Pseudomonadati</taxon>
        <taxon>Bacteroidota</taxon>
        <taxon>Flavobacteriia</taxon>
        <taxon>Flavobacteriales</taxon>
        <taxon>Flavobacteriaceae</taxon>
        <taxon>Maribacter</taxon>
    </lineage>
</organism>
<feature type="binding site" evidence="5 7">
    <location>
        <position position="129"/>
    </location>
    <ligand>
        <name>Mn(2+)</name>
        <dbReference type="ChEBI" id="CHEBI:29035"/>
        <label>1</label>
    </ligand>
</feature>
<gene>
    <name evidence="5" type="primary">hutG</name>
    <name evidence="9" type="ORF">A9200_02145</name>
</gene>
<feature type="binding site" evidence="5 7">
    <location>
        <position position="155"/>
    </location>
    <ligand>
        <name>Mn(2+)</name>
        <dbReference type="ChEBI" id="CHEBI:29035"/>
        <label>1</label>
    </ligand>
</feature>
<comment type="function">
    <text evidence="5">Catalyzes the conversion of N-formimidoyl-L-glutamate to L-glutamate and formamide.</text>
</comment>
<dbReference type="InterPro" id="IPR023696">
    <property type="entry name" value="Ureohydrolase_dom_sf"/>
</dbReference>
<evidence type="ECO:0000313" key="9">
    <source>
        <dbReference type="EMBL" id="OBR42209.1"/>
    </source>
</evidence>
<dbReference type="EMBL" id="LZFP01000001">
    <property type="protein sequence ID" value="OBR42209.1"/>
    <property type="molecule type" value="Genomic_DNA"/>
</dbReference>
<keyword evidence="1 5" id="KW-0479">Metal-binding</keyword>
<dbReference type="SUPFAM" id="SSF52768">
    <property type="entry name" value="Arginase/deacetylase"/>
    <property type="match status" value="1"/>
</dbReference>
<accession>A0A1B7ZF62</accession>
<comment type="catalytic activity">
    <reaction evidence="5">
        <text>N-formimidoyl-L-glutamate + H2O = formamide + L-glutamate</text>
        <dbReference type="Rhea" id="RHEA:22492"/>
        <dbReference type="ChEBI" id="CHEBI:15377"/>
        <dbReference type="ChEBI" id="CHEBI:16397"/>
        <dbReference type="ChEBI" id="CHEBI:29985"/>
        <dbReference type="ChEBI" id="CHEBI:58928"/>
        <dbReference type="EC" id="3.5.3.8"/>
    </reaction>
</comment>
<evidence type="ECO:0000256" key="2">
    <source>
        <dbReference type="ARBA" id="ARBA00022801"/>
    </source>
</evidence>
<dbReference type="AlphaFoldDB" id="A0A1B7ZF62"/>
<sequence>MSNYKLGSKNNWIGRTSDEQLYLNEKIQFSSIKNPLSNSQNKTIAILGYSSDEGVRRNSGRIGAALGPDAIRKQLGKMPNHLNKETQLIDFGNLECNDDDLEILQKDLSNAVAFLLENNNIPIILGGSHDLAYGHYKGLLKHIPENKTIGIINFDAHFDFRPNNNGNSSGTPFYQIATDHEAKNESIKYMALGIRKDANTKNLFEFAESHKAHYLEQKYFCMTYLEHVELRLMQFTEDVDYLYTTIDLDGFSSAYAPGVSASSPMGFSPDIVLKSLKLILESGKLLGLDVVELNPNYDVDEQTAKLAASLLHYVIHKL</sequence>
<name>A0A1B7ZF62_9FLAO</name>
<dbReference type="InterPro" id="IPR006035">
    <property type="entry name" value="Ureohydrolase"/>
</dbReference>
<dbReference type="GO" id="GO:0019557">
    <property type="term" value="P:L-histidine catabolic process to glutamate and formate"/>
    <property type="evidence" value="ECO:0007669"/>
    <property type="project" value="UniProtKB-UniPathway"/>
</dbReference>
<dbReference type="UniPathway" id="UPA00379">
    <property type="reaction ID" value="UER00552"/>
</dbReference>
<keyword evidence="2 5" id="KW-0378">Hydrolase</keyword>
<dbReference type="Gene3D" id="3.40.800.10">
    <property type="entry name" value="Ureohydrolase domain"/>
    <property type="match status" value="1"/>
</dbReference>
<protein>
    <recommendedName>
        <fullName evidence="5 6">Formimidoylglutamase</fullName>
        <ecNumber evidence="5 6">3.5.3.8</ecNumber>
    </recommendedName>
    <alternativeName>
        <fullName evidence="5">Formiminoglutamase</fullName>
    </alternativeName>
    <alternativeName>
        <fullName evidence="5">Formiminoglutamate hydrolase</fullName>
    </alternativeName>
</protein>
<dbReference type="KEGG" id="mart:BTR34_10520"/>
<evidence type="ECO:0000256" key="5">
    <source>
        <dbReference type="HAMAP-Rule" id="MF_00737"/>
    </source>
</evidence>
<evidence type="ECO:0000256" key="6">
    <source>
        <dbReference type="NCBIfam" id="TIGR01227"/>
    </source>
</evidence>
<comment type="pathway">
    <text evidence="5">Amino-acid degradation; L-histidine degradation into L-glutamate; L-glutamate from N-formimidoyl-L-glutamate (hydrolase route): step 1/1.</text>
</comment>
<feature type="binding site" evidence="5">
    <location>
        <position position="249"/>
    </location>
    <ligand>
        <name>Mn(2+)</name>
        <dbReference type="ChEBI" id="CHEBI:29035"/>
        <label>2</label>
    </ligand>
</feature>
<dbReference type="NCBIfam" id="TIGR01227">
    <property type="entry name" value="hutG"/>
    <property type="match status" value="1"/>
</dbReference>
<dbReference type="OrthoDB" id="9788689at2"/>
<dbReference type="PROSITE" id="PS51409">
    <property type="entry name" value="ARGINASE_2"/>
    <property type="match status" value="1"/>
</dbReference>
<dbReference type="STRING" id="1836467.BTR34_10520"/>
<comment type="similarity">
    <text evidence="5 8">Belongs to the arginase family.</text>
</comment>
<dbReference type="GO" id="GO:0030145">
    <property type="term" value="F:manganese ion binding"/>
    <property type="evidence" value="ECO:0007669"/>
    <property type="project" value="UniProtKB-UniRule"/>
</dbReference>
<dbReference type="CDD" id="cd09988">
    <property type="entry name" value="Formimidoylglutamase"/>
    <property type="match status" value="1"/>
</dbReference>
<feature type="binding site" evidence="5">
    <location>
        <position position="247"/>
    </location>
    <ligand>
        <name>Mn(2+)</name>
        <dbReference type="ChEBI" id="CHEBI:29035"/>
        <label>2</label>
    </ligand>
</feature>
<dbReference type="InterPro" id="IPR005923">
    <property type="entry name" value="HutG"/>
</dbReference>
<dbReference type="GO" id="GO:0050415">
    <property type="term" value="F:formimidoylglutamase activity"/>
    <property type="evidence" value="ECO:0007669"/>
    <property type="project" value="UniProtKB-UniRule"/>
</dbReference>
<evidence type="ECO:0000256" key="4">
    <source>
        <dbReference type="ARBA" id="ARBA00023211"/>
    </source>
</evidence>
<comment type="caution">
    <text evidence="9">The sequence shown here is derived from an EMBL/GenBank/DDBJ whole genome shotgun (WGS) entry which is preliminary data.</text>
</comment>
<feature type="binding site" evidence="5">
    <location>
        <position position="157"/>
    </location>
    <ligand>
        <name>Mn(2+)</name>
        <dbReference type="ChEBI" id="CHEBI:29035"/>
        <label>2</label>
    </ligand>
</feature>
<proteinExistence type="inferred from homology"/>
<feature type="binding site" evidence="7">
    <location>
        <position position="157"/>
    </location>
    <ligand>
        <name>Mn(2+)</name>
        <dbReference type="ChEBI" id="CHEBI:29035"/>
        <label>1</label>
    </ligand>
</feature>
<dbReference type="EC" id="3.5.3.8" evidence="5 6"/>
<keyword evidence="3 5" id="KW-0369">Histidine metabolism</keyword>
<evidence type="ECO:0000256" key="3">
    <source>
        <dbReference type="ARBA" id="ARBA00022808"/>
    </source>
</evidence>
<feature type="binding site" evidence="5 7">
    <location>
        <position position="247"/>
    </location>
    <ligand>
        <name>Mn(2+)</name>
        <dbReference type="ChEBI" id="CHEBI:29035"/>
        <label>1</label>
    </ligand>
</feature>
<dbReference type="GO" id="GO:0019556">
    <property type="term" value="P:L-histidine catabolic process to glutamate and formamide"/>
    <property type="evidence" value="ECO:0007669"/>
    <property type="project" value="UniProtKB-UniRule"/>
</dbReference>
<dbReference type="PANTHER" id="PTHR11358">
    <property type="entry name" value="ARGINASE/AGMATINASE"/>
    <property type="match status" value="1"/>
</dbReference>
<reference evidence="10" key="1">
    <citation type="submission" date="2016-06" db="EMBL/GenBank/DDBJ databases">
        <authorList>
            <person name="Zhan P."/>
        </authorList>
    </citation>
    <scope>NUCLEOTIDE SEQUENCE [LARGE SCALE GENOMIC DNA]</scope>
    <source>
        <strain evidence="10">T28</strain>
    </source>
</reference>
<feature type="binding site" evidence="5 7">
    <location>
        <position position="159"/>
    </location>
    <ligand>
        <name>Mn(2+)</name>
        <dbReference type="ChEBI" id="CHEBI:29035"/>
        <label>1</label>
    </ligand>
</feature>
<dbReference type="PANTHER" id="PTHR11358:SF35">
    <property type="entry name" value="FORMIMIDOYLGLUTAMASE"/>
    <property type="match status" value="1"/>
</dbReference>
<evidence type="ECO:0000313" key="10">
    <source>
        <dbReference type="Proteomes" id="UP000092164"/>
    </source>
</evidence>
<feature type="binding site" evidence="7">
    <location>
        <position position="249"/>
    </location>
    <ligand>
        <name>Mn(2+)</name>
        <dbReference type="ChEBI" id="CHEBI:29035"/>
        <label>1</label>
    </ligand>
</feature>
<dbReference type="PRINTS" id="PR00116">
    <property type="entry name" value="ARGINASE"/>
</dbReference>
<dbReference type="GO" id="GO:0008783">
    <property type="term" value="F:agmatinase activity"/>
    <property type="evidence" value="ECO:0007669"/>
    <property type="project" value="TreeGrafter"/>
</dbReference>
<dbReference type="HAMAP" id="MF_00737">
    <property type="entry name" value="Formimidoylglutam"/>
    <property type="match status" value="1"/>
</dbReference>
<feature type="binding site" evidence="5">
    <location>
        <position position="155"/>
    </location>
    <ligand>
        <name>Mn(2+)</name>
        <dbReference type="ChEBI" id="CHEBI:29035"/>
        <label>2</label>
    </ligand>
</feature>
<keyword evidence="10" id="KW-1185">Reference proteome</keyword>
<dbReference type="RefSeq" id="WP_068481231.1">
    <property type="nucleotide sequence ID" value="NZ_CP018760.1"/>
</dbReference>
<evidence type="ECO:0000256" key="8">
    <source>
        <dbReference type="PROSITE-ProRule" id="PRU00742"/>
    </source>
</evidence>
<dbReference type="Pfam" id="PF00491">
    <property type="entry name" value="Arginase"/>
    <property type="match status" value="1"/>
</dbReference>
<dbReference type="PIRSF" id="PIRSF036979">
    <property type="entry name" value="Arginase"/>
    <property type="match status" value="1"/>
</dbReference>
<evidence type="ECO:0000256" key="7">
    <source>
        <dbReference type="PIRSR" id="PIRSR036979-1"/>
    </source>
</evidence>
<dbReference type="Proteomes" id="UP000092164">
    <property type="component" value="Unassembled WGS sequence"/>
</dbReference>